<accession>A0ABW3HXF6</accession>
<dbReference type="Proteomes" id="UP001596989">
    <property type="component" value="Unassembled WGS sequence"/>
</dbReference>
<gene>
    <name evidence="1" type="ORF">ACFQ2I_21925</name>
</gene>
<sequence>MRSLLISLLLIITVVIVFTAVVEGDEGMKRQLHKSGDAMGEYIRGTNP</sequence>
<dbReference type="RefSeq" id="WP_377568092.1">
    <property type="nucleotide sequence ID" value="NZ_JBHTJZ010000070.1"/>
</dbReference>
<protein>
    <submittedName>
        <fullName evidence="1">Uncharacterized protein</fullName>
    </submittedName>
</protein>
<evidence type="ECO:0000313" key="1">
    <source>
        <dbReference type="EMBL" id="MFD0962002.1"/>
    </source>
</evidence>
<comment type="caution">
    <text evidence="1">The sequence shown here is derived from an EMBL/GenBank/DDBJ whole genome shotgun (WGS) entry which is preliminary data.</text>
</comment>
<keyword evidence="2" id="KW-1185">Reference proteome</keyword>
<dbReference type="EMBL" id="JBHTJZ010000070">
    <property type="protein sequence ID" value="MFD0962002.1"/>
    <property type="molecule type" value="Genomic_DNA"/>
</dbReference>
<evidence type="ECO:0000313" key="2">
    <source>
        <dbReference type="Proteomes" id="UP001596989"/>
    </source>
</evidence>
<organism evidence="1 2">
    <name type="scientific">Paenibacillus chungangensis</name>
    <dbReference type="NCBI Taxonomy" id="696535"/>
    <lineage>
        <taxon>Bacteria</taxon>
        <taxon>Bacillati</taxon>
        <taxon>Bacillota</taxon>
        <taxon>Bacilli</taxon>
        <taxon>Bacillales</taxon>
        <taxon>Paenibacillaceae</taxon>
        <taxon>Paenibacillus</taxon>
    </lineage>
</organism>
<proteinExistence type="predicted"/>
<name>A0ABW3HXF6_9BACL</name>
<reference evidence="2" key="1">
    <citation type="journal article" date="2019" name="Int. J. Syst. Evol. Microbiol.">
        <title>The Global Catalogue of Microorganisms (GCM) 10K type strain sequencing project: providing services to taxonomists for standard genome sequencing and annotation.</title>
        <authorList>
            <consortium name="The Broad Institute Genomics Platform"/>
            <consortium name="The Broad Institute Genome Sequencing Center for Infectious Disease"/>
            <person name="Wu L."/>
            <person name="Ma J."/>
        </authorList>
    </citation>
    <scope>NUCLEOTIDE SEQUENCE [LARGE SCALE GENOMIC DNA]</scope>
    <source>
        <strain evidence="2">CCUG 59129</strain>
    </source>
</reference>